<dbReference type="InterPro" id="IPR016186">
    <property type="entry name" value="C-type_lectin-like/link_sf"/>
</dbReference>
<keyword evidence="3" id="KW-1185">Reference proteome</keyword>
<dbReference type="Pfam" id="PF00059">
    <property type="entry name" value="Lectin_C"/>
    <property type="match status" value="1"/>
</dbReference>
<keyword evidence="1" id="KW-0732">Signal</keyword>
<accession>A0A914W183</accession>
<evidence type="ECO:0000313" key="4">
    <source>
        <dbReference type="WBParaSite" id="PSAMB.scaffold2size251193.g757.t1"/>
    </source>
</evidence>
<dbReference type="CDD" id="cd00037">
    <property type="entry name" value="CLECT"/>
    <property type="match status" value="1"/>
</dbReference>
<evidence type="ECO:0000313" key="3">
    <source>
        <dbReference type="Proteomes" id="UP000887566"/>
    </source>
</evidence>
<dbReference type="Gene3D" id="3.10.100.10">
    <property type="entry name" value="Mannose-Binding Protein A, subunit A"/>
    <property type="match status" value="1"/>
</dbReference>
<name>A0A914W183_9BILA</name>
<proteinExistence type="predicted"/>
<dbReference type="SMART" id="SM00034">
    <property type="entry name" value="CLECT"/>
    <property type="match status" value="1"/>
</dbReference>
<dbReference type="PROSITE" id="PS50041">
    <property type="entry name" value="C_TYPE_LECTIN_2"/>
    <property type="match status" value="1"/>
</dbReference>
<dbReference type="WBParaSite" id="PSAMB.scaffold2size251193.g757.t1">
    <property type="protein sequence ID" value="PSAMB.scaffold2size251193.g757.t1"/>
    <property type="gene ID" value="PSAMB.scaffold2size251193.g757"/>
</dbReference>
<dbReference type="InterPro" id="IPR001304">
    <property type="entry name" value="C-type_lectin-like"/>
</dbReference>
<feature type="chain" id="PRO_5037287857" evidence="1">
    <location>
        <begin position="20"/>
        <end position="202"/>
    </location>
</feature>
<evidence type="ECO:0000259" key="2">
    <source>
        <dbReference type="PROSITE" id="PS50041"/>
    </source>
</evidence>
<dbReference type="InterPro" id="IPR016187">
    <property type="entry name" value="CTDL_fold"/>
</dbReference>
<sequence length="202" mass="22888">MIPVQVAMVFLVAPLTVLSMPIINVPEIRGPCSVIFEEMHYAGYTVRDCTYLDPFVYWRIEYRMSWEGARSACQQIPGGDLVSIHNFDEKQVVSNMAENNYYNLNQQPQLWPWDGVDQGVWIGLVDHEKTGKGWQWADGSEFDYKDWLSTQPDQGADNKEHCAQLISVARQATGAVAKGWNDIGCRWGMKAICKAPRVAVFP</sequence>
<feature type="domain" description="C-type lectin" evidence="2">
    <location>
        <begin position="52"/>
        <end position="194"/>
    </location>
</feature>
<feature type="signal peptide" evidence="1">
    <location>
        <begin position="1"/>
        <end position="19"/>
    </location>
</feature>
<reference evidence="4" key="1">
    <citation type="submission" date="2022-11" db="UniProtKB">
        <authorList>
            <consortium name="WormBaseParasite"/>
        </authorList>
    </citation>
    <scope>IDENTIFICATION</scope>
</reference>
<organism evidence="3 4">
    <name type="scientific">Plectus sambesii</name>
    <dbReference type="NCBI Taxonomy" id="2011161"/>
    <lineage>
        <taxon>Eukaryota</taxon>
        <taxon>Metazoa</taxon>
        <taxon>Ecdysozoa</taxon>
        <taxon>Nematoda</taxon>
        <taxon>Chromadorea</taxon>
        <taxon>Plectida</taxon>
        <taxon>Plectina</taxon>
        <taxon>Plectoidea</taxon>
        <taxon>Plectidae</taxon>
        <taxon>Plectus</taxon>
    </lineage>
</organism>
<dbReference type="AlphaFoldDB" id="A0A914W183"/>
<dbReference type="SUPFAM" id="SSF56436">
    <property type="entry name" value="C-type lectin-like"/>
    <property type="match status" value="1"/>
</dbReference>
<dbReference type="Proteomes" id="UP000887566">
    <property type="component" value="Unplaced"/>
</dbReference>
<protein>
    <submittedName>
        <fullName evidence="4">C-type lectin domain-containing protein</fullName>
    </submittedName>
</protein>
<evidence type="ECO:0000256" key="1">
    <source>
        <dbReference type="SAM" id="SignalP"/>
    </source>
</evidence>
<dbReference type="PANTHER" id="PTHR22803">
    <property type="entry name" value="MANNOSE, PHOSPHOLIPASE, LECTIN RECEPTOR RELATED"/>
    <property type="match status" value="1"/>
</dbReference>
<dbReference type="InterPro" id="IPR050111">
    <property type="entry name" value="C-type_lectin/snaclec_domain"/>
</dbReference>